<evidence type="ECO:0000313" key="1">
    <source>
        <dbReference type="EMBL" id="CAF0698981.1"/>
    </source>
</evidence>
<keyword evidence="2" id="KW-1185">Reference proteome</keyword>
<gene>
    <name evidence="1" type="ORF">MPNT_30085</name>
</gene>
<protein>
    <submittedName>
        <fullName evidence="1">Uncharacterized protein</fullName>
    </submittedName>
</protein>
<comment type="caution">
    <text evidence="1">The sequence shown here is derived from an EMBL/GenBank/DDBJ whole genome shotgun (WGS) entry which is preliminary data.</text>
</comment>
<dbReference type="AlphaFoldDB" id="A0A8J2BMG1"/>
<dbReference type="Proteomes" id="UP000663859">
    <property type="component" value="Unassembled WGS sequence"/>
</dbReference>
<dbReference type="PROSITE" id="PS51257">
    <property type="entry name" value="PROKAR_LIPOPROTEIN"/>
    <property type="match status" value="1"/>
</dbReference>
<reference evidence="1" key="1">
    <citation type="submission" date="2021-02" db="EMBL/GenBank/DDBJ databases">
        <authorList>
            <person name="Cremers G."/>
            <person name="Picone N."/>
        </authorList>
    </citation>
    <scope>NUCLEOTIDE SEQUENCE</scope>
    <source>
        <strain evidence="1">PQ17</strain>
    </source>
</reference>
<sequence>MPRSTGGGRGLFFCLMQAGVSCDGLKRSSLARFGLTAREFHALWVGARRKDGCNRPKAAQAH</sequence>
<evidence type="ECO:0000313" key="2">
    <source>
        <dbReference type="Proteomes" id="UP000663859"/>
    </source>
</evidence>
<proteinExistence type="predicted"/>
<name>A0A8J2BMG1_9BACT</name>
<dbReference type="EMBL" id="CAJNOB010000023">
    <property type="protein sequence ID" value="CAF0698981.1"/>
    <property type="molecule type" value="Genomic_DNA"/>
</dbReference>
<organism evidence="1 2">
    <name type="scientific">Candidatus Methylacidithermus pantelleriae</name>
    <dbReference type="NCBI Taxonomy" id="2744239"/>
    <lineage>
        <taxon>Bacteria</taxon>
        <taxon>Pseudomonadati</taxon>
        <taxon>Verrucomicrobiota</taxon>
        <taxon>Methylacidiphilae</taxon>
        <taxon>Methylacidiphilales</taxon>
        <taxon>Methylacidiphilaceae</taxon>
        <taxon>Candidatus Methylacidithermus</taxon>
    </lineage>
</organism>
<accession>A0A8J2BMG1</accession>